<name>A0AAU8C9Z0_9EURY</name>
<keyword evidence="1" id="KW-0808">Transferase</keyword>
<dbReference type="InterPro" id="IPR029063">
    <property type="entry name" value="SAM-dependent_MTases_sf"/>
</dbReference>
<dbReference type="GO" id="GO:0008168">
    <property type="term" value="F:methyltransferase activity"/>
    <property type="evidence" value="ECO:0007669"/>
    <property type="project" value="UniProtKB-KW"/>
</dbReference>
<dbReference type="RefSeq" id="WP_353633802.1">
    <property type="nucleotide sequence ID" value="NZ_CP159204.1"/>
</dbReference>
<dbReference type="GeneID" id="91109711"/>
<gene>
    <name evidence="1" type="ORF">ABSL23_11145</name>
</gene>
<proteinExistence type="predicted"/>
<dbReference type="Pfam" id="PF13489">
    <property type="entry name" value="Methyltransf_23"/>
    <property type="match status" value="1"/>
</dbReference>
<dbReference type="SUPFAM" id="SSF53335">
    <property type="entry name" value="S-adenosyl-L-methionine-dependent methyltransferases"/>
    <property type="match status" value="1"/>
</dbReference>
<dbReference type="KEGG" id="hanx:ABSL23_11145"/>
<evidence type="ECO:0000313" key="1">
    <source>
        <dbReference type="EMBL" id="XCF15790.1"/>
    </source>
</evidence>
<dbReference type="Gene3D" id="3.40.50.150">
    <property type="entry name" value="Vaccinia Virus protein VP39"/>
    <property type="match status" value="1"/>
</dbReference>
<organism evidence="1">
    <name type="scientific">Halobacterium sp. NMX12-1</name>
    <dbReference type="NCBI Taxonomy" id="3166650"/>
    <lineage>
        <taxon>Archaea</taxon>
        <taxon>Methanobacteriati</taxon>
        <taxon>Methanobacteriota</taxon>
        <taxon>Stenosarchaea group</taxon>
        <taxon>Halobacteria</taxon>
        <taxon>Halobacteriales</taxon>
        <taxon>Halobacteriaceae</taxon>
        <taxon>Halobacterium</taxon>
    </lineage>
</organism>
<accession>A0AAU8C9Z0</accession>
<sequence>MEIPEQIELGCGKKKPEGFYGVDISETEVVDQTENLDQPGWDLPSDHFHVIRAVDLFEHLSNPTQFMEEVWRIAKPEAKIVIRGPHISSDNWHDPTHKRLLGSRTFEHYTPESRFEFYSDCSFKVNDFEIQFQWQPTPIKQIGHYVANRMTYSYETTALRNILPATNIRFELTPIKK</sequence>
<dbReference type="AlphaFoldDB" id="A0AAU8C9Z0"/>
<dbReference type="EMBL" id="CP159204">
    <property type="protein sequence ID" value="XCF15790.1"/>
    <property type="molecule type" value="Genomic_DNA"/>
</dbReference>
<keyword evidence="1" id="KW-0489">Methyltransferase</keyword>
<protein>
    <submittedName>
        <fullName evidence="1">Methyltransferase domain-containing protein</fullName>
    </submittedName>
</protein>
<dbReference type="GO" id="GO:0032259">
    <property type="term" value="P:methylation"/>
    <property type="evidence" value="ECO:0007669"/>
    <property type="project" value="UniProtKB-KW"/>
</dbReference>
<reference evidence="1" key="1">
    <citation type="submission" date="2024-06" db="EMBL/GenBank/DDBJ databases">
        <title>Genome Sequence of an extremely halophilic archaeon isolated from Permian era halite, Salado Formation, Carlsbad, New Mexico: Halobacterium sp. strain NMX12-1.</title>
        <authorList>
            <person name="Sotoa L."/>
            <person name="DasSarma P."/>
            <person name="Anton B.P."/>
            <person name="Vincze T."/>
            <person name="Verma I."/>
            <person name="Eralp B."/>
            <person name="Powers D.W."/>
            <person name="Dozier B.L."/>
            <person name="Roberts R.J."/>
            <person name="DasSarma S."/>
        </authorList>
    </citation>
    <scope>NUCLEOTIDE SEQUENCE</scope>
    <source>
        <strain evidence="1">NMX12-1</strain>
    </source>
</reference>